<dbReference type="Proteomes" id="UP000011087">
    <property type="component" value="Unassembled WGS sequence"/>
</dbReference>
<dbReference type="EnsemblProtists" id="EKX46675">
    <property type="protein sequence ID" value="EKX46675"/>
    <property type="gene ID" value="GUITHDRAFT_70339"/>
</dbReference>
<dbReference type="EMBL" id="JH992993">
    <property type="protein sequence ID" value="EKX46675.1"/>
    <property type="molecule type" value="Genomic_DNA"/>
</dbReference>
<dbReference type="RefSeq" id="XP_005833655.1">
    <property type="nucleotide sequence ID" value="XM_005833598.1"/>
</dbReference>
<dbReference type="PaxDb" id="55529-EKX46675"/>
<keyword evidence="3" id="KW-1185">Reference proteome</keyword>
<name>L1JEZ6_GUITC</name>
<dbReference type="HOGENOM" id="CLU_3018338_0_0_1"/>
<dbReference type="GeneID" id="17303434"/>
<gene>
    <name evidence="1" type="ORF">GUITHDRAFT_70339</name>
</gene>
<reference evidence="1 3" key="1">
    <citation type="journal article" date="2012" name="Nature">
        <title>Algal genomes reveal evolutionary mosaicism and the fate of nucleomorphs.</title>
        <authorList>
            <consortium name="DOE Joint Genome Institute"/>
            <person name="Curtis B.A."/>
            <person name="Tanifuji G."/>
            <person name="Burki F."/>
            <person name="Gruber A."/>
            <person name="Irimia M."/>
            <person name="Maruyama S."/>
            <person name="Arias M.C."/>
            <person name="Ball S.G."/>
            <person name="Gile G.H."/>
            <person name="Hirakawa Y."/>
            <person name="Hopkins J.F."/>
            <person name="Kuo A."/>
            <person name="Rensing S.A."/>
            <person name="Schmutz J."/>
            <person name="Symeonidi A."/>
            <person name="Elias M."/>
            <person name="Eveleigh R.J."/>
            <person name="Herman E.K."/>
            <person name="Klute M.J."/>
            <person name="Nakayama T."/>
            <person name="Obornik M."/>
            <person name="Reyes-Prieto A."/>
            <person name="Armbrust E.V."/>
            <person name="Aves S.J."/>
            <person name="Beiko R.G."/>
            <person name="Coutinho P."/>
            <person name="Dacks J.B."/>
            <person name="Durnford D.G."/>
            <person name="Fast N.M."/>
            <person name="Green B.R."/>
            <person name="Grisdale C.J."/>
            <person name="Hempel F."/>
            <person name="Henrissat B."/>
            <person name="Hoppner M.P."/>
            <person name="Ishida K."/>
            <person name="Kim E."/>
            <person name="Koreny L."/>
            <person name="Kroth P.G."/>
            <person name="Liu Y."/>
            <person name="Malik S.B."/>
            <person name="Maier U.G."/>
            <person name="McRose D."/>
            <person name="Mock T."/>
            <person name="Neilson J.A."/>
            <person name="Onodera N.T."/>
            <person name="Poole A.M."/>
            <person name="Pritham E.J."/>
            <person name="Richards T.A."/>
            <person name="Rocap G."/>
            <person name="Roy S.W."/>
            <person name="Sarai C."/>
            <person name="Schaack S."/>
            <person name="Shirato S."/>
            <person name="Slamovits C.H."/>
            <person name="Spencer D.F."/>
            <person name="Suzuki S."/>
            <person name="Worden A.Z."/>
            <person name="Zauner S."/>
            <person name="Barry K."/>
            <person name="Bell C."/>
            <person name="Bharti A.K."/>
            <person name="Crow J.A."/>
            <person name="Grimwood J."/>
            <person name="Kramer R."/>
            <person name="Lindquist E."/>
            <person name="Lucas S."/>
            <person name="Salamov A."/>
            <person name="McFadden G.I."/>
            <person name="Lane C.E."/>
            <person name="Keeling P.J."/>
            <person name="Gray M.W."/>
            <person name="Grigoriev I.V."/>
            <person name="Archibald J.M."/>
        </authorList>
    </citation>
    <scope>NUCLEOTIDE SEQUENCE</scope>
    <source>
        <strain evidence="1 3">CCMP2712</strain>
    </source>
</reference>
<reference evidence="2" key="3">
    <citation type="submission" date="2015-06" db="UniProtKB">
        <authorList>
            <consortium name="EnsemblProtists"/>
        </authorList>
    </citation>
    <scope>IDENTIFICATION</scope>
</reference>
<evidence type="ECO:0000313" key="1">
    <source>
        <dbReference type="EMBL" id="EKX46675.1"/>
    </source>
</evidence>
<evidence type="ECO:0000313" key="2">
    <source>
        <dbReference type="EnsemblProtists" id="EKX46675"/>
    </source>
</evidence>
<accession>L1JEZ6</accession>
<proteinExistence type="predicted"/>
<dbReference type="KEGG" id="gtt:GUITHDRAFT_70339"/>
<protein>
    <submittedName>
        <fullName evidence="1 2">Uncharacterized protein</fullName>
    </submittedName>
</protein>
<sequence length="56" mass="5762">MIWPHVLQAISLHAAAGAPMGREEGVTGGATKAAATGALATCRRPNGRSSRCYHTT</sequence>
<organism evidence="1">
    <name type="scientific">Guillardia theta (strain CCMP2712)</name>
    <name type="common">Cryptophyte</name>
    <dbReference type="NCBI Taxonomy" id="905079"/>
    <lineage>
        <taxon>Eukaryota</taxon>
        <taxon>Cryptophyceae</taxon>
        <taxon>Pyrenomonadales</taxon>
        <taxon>Geminigeraceae</taxon>
        <taxon>Guillardia</taxon>
    </lineage>
</organism>
<dbReference type="AlphaFoldDB" id="L1JEZ6"/>
<evidence type="ECO:0000313" key="3">
    <source>
        <dbReference type="Proteomes" id="UP000011087"/>
    </source>
</evidence>
<reference evidence="3" key="2">
    <citation type="submission" date="2012-11" db="EMBL/GenBank/DDBJ databases">
        <authorList>
            <person name="Kuo A."/>
            <person name="Curtis B.A."/>
            <person name="Tanifuji G."/>
            <person name="Burki F."/>
            <person name="Gruber A."/>
            <person name="Irimia M."/>
            <person name="Maruyama S."/>
            <person name="Arias M.C."/>
            <person name="Ball S.G."/>
            <person name="Gile G.H."/>
            <person name="Hirakawa Y."/>
            <person name="Hopkins J.F."/>
            <person name="Rensing S.A."/>
            <person name="Schmutz J."/>
            <person name="Symeonidi A."/>
            <person name="Elias M."/>
            <person name="Eveleigh R.J."/>
            <person name="Herman E.K."/>
            <person name="Klute M.J."/>
            <person name="Nakayama T."/>
            <person name="Obornik M."/>
            <person name="Reyes-Prieto A."/>
            <person name="Armbrust E.V."/>
            <person name="Aves S.J."/>
            <person name="Beiko R.G."/>
            <person name="Coutinho P."/>
            <person name="Dacks J.B."/>
            <person name="Durnford D.G."/>
            <person name="Fast N.M."/>
            <person name="Green B.R."/>
            <person name="Grisdale C."/>
            <person name="Hempe F."/>
            <person name="Henrissat B."/>
            <person name="Hoppner M.P."/>
            <person name="Ishida K.-I."/>
            <person name="Kim E."/>
            <person name="Koreny L."/>
            <person name="Kroth P.G."/>
            <person name="Liu Y."/>
            <person name="Malik S.-B."/>
            <person name="Maier U.G."/>
            <person name="McRose D."/>
            <person name="Mock T."/>
            <person name="Neilson J.A."/>
            <person name="Onodera N.T."/>
            <person name="Poole A.M."/>
            <person name="Pritham E.J."/>
            <person name="Richards T.A."/>
            <person name="Rocap G."/>
            <person name="Roy S.W."/>
            <person name="Sarai C."/>
            <person name="Schaack S."/>
            <person name="Shirato S."/>
            <person name="Slamovits C.H."/>
            <person name="Spencer D.F."/>
            <person name="Suzuki S."/>
            <person name="Worden A.Z."/>
            <person name="Zauner S."/>
            <person name="Barry K."/>
            <person name="Bell C."/>
            <person name="Bharti A.K."/>
            <person name="Crow J.A."/>
            <person name="Grimwood J."/>
            <person name="Kramer R."/>
            <person name="Lindquist E."/>
            <person name="Lucas S."/>
            <person name="Salamov A."/>
            <person name="McFadden G.I."/>
            <person name="Lane C.E."/>
            <person name="Keeling P.J."/>
            <person name="Gray M.W."/>
            <person name="Grigoriev I.V."/>
            <person name="Archibald J.M."/>
        </authorList>
    </citation>
    <scope>NUCLEOTIDE SEQUENCE</scope>
    <source>
        <strain evidence="3">CCMP2712</strain>
    </source>
</reference>